<keyword evidence="2" id="KW-1185">Reference proteome</keyword>
<reference evidence="1" key="1">
    <citation type="submission" date="2022-07" db="EMBL/GenBank/DDBJ databases">
        <authorList>
            <person name="Trinca V."/>
            <person name="Uliana J.V.C."/>
            <person name="Torres T.T."/>
            <person name="Ward R.J."/>
            <person name="Monesi N."/>
        </authorList>
    </citation>
    <scope>NUCLEOTIDE SEQUENCE</scope>
    <source>
        <strain evidence="1">HSMRA1968</strain>
        <tissue evidence="1">Whole embryos</tissue>
    </source>
</reference>
<proteinExistence type="predicted"/>
<comment type="caution">
    <text evidence="1">The sequence shown here is derived from an EMBL/GenBank/DDBJ whole genome shotgun (WGS) entry which is preliminary data.</text>
</comment>
<evidence type="ECO:0000313" key="2">
    <source>
        <dbReference type="Proteomes" id="UP001151699"/>
    </source>
</evidence>
<protein>
    <submittedName>
        <fullName evidence="1">Uncharacterized protein</fullName>
    </submittedName>
</protein>
<evidence type="ECO:0000313" key="1">
    <source>
        <dbReference type="EMBL" id="KAJ6635858.1"/>
    </source>
</evidence>
<accession>A0A9Q0RXF7</accession>
<sequence>MLKDGMAFRRWLEDGLKDFLEFVVSTYIGIEIKLRIQFSNSSTILERQNIGETLQHVTQHFPYNLKYATVPWYIIINILKSFQSNEECNLYAREDFRVFRKERLKQIVFRVGLYGCVLCLEHVPSSSSSIKISLLL</sequence>
<dbReference type="Proteomes" id="UP001151699">
    <property type="component" value="Chromosome C"/>
</dbReference>
<organism evidence="1 2">
    <name type="scientific">Pseudolycoriella hygida</name>
    <dbReference type="NCBI Taxonomy" id="35572"/>
    <lineage>
        <taxon>Eukaryota</taxon>
        <taxon>Metazoa</taxon>
        <taxon>Ecdysozoa</taxon>
        <taxon>Arthropoda</taxon>
        <taxon>Hexapoda</taxon>
        <taxon>Insecta</taxon>
        <taxon>Pterygota</taxon>
        <taxon>Neoptera</taxon>
        <taxon>Endopterygota</taxon>
        <taxon>Diptera</taxon>
        <taxon>Nematocera</taxon>
        <taxon>Sciaroidea</taxon>
        <taxon>Sciaridae</taxon>
        <taxon>Pseudolycoriella</taxon>
    </lineage>
</organism>
<dbReference type="EMBL" id="WJQU01000004">
    <property type="protein sequence ID" value="KAJ6635858.1"/>
    <property type="molecule type" value="Genomic_DNA"/>
</dbReference>
<dbReference type="AlphaFoldDB" id="A0A9Q0RXF7"/>
<gene>
    <name evidence="1" type="ORF">Bhyg_14444</name>
</gene>
<name>A0A9Q0RXF7_9DIPT</name>